<dbReference type="InterPro" id="IPR001202">
    <property type="entry name" value="WW_dom"/>
</dbReference>
<feature type="domain" description="WW" evidence="2">
    <location>
        <begin position="67"/>
        <end position="96"/>
    </location>
</feature>
<comment type="caution">
    <text evidence="3">The sequence shown here is derived from an EMBL/GenBank/DDBJ whole genome shotgun (WGS) entry which is preliminary data.</text>
</comment>
<dbReference type="PROSITE" id="PS50020">
    <property type="entry name" value="WW_DOMAIN_2"/>
    <property type="match status" value="1"/>
</dbReference>
<protein>
    <recommendedName>
        <fullName evidence="2">WW domain-containing protein</fullName>
    </recommendedName>
</protein>
<dbReference type="PROSITE" id="PS01159">
    <property type="entry name" value="WW_DOMAIN_1"/>
    <property type="match status" value="1"/>
</dbReference>
<organism evidence="3 4">
    <name type="scientific">Holothuria leucospilota</name>
    <name type="common">Black long sea cucumber</name>
    <name type="synonym">Mertensiothuria leucospilota</name>
    <dbReference type="NCBI Taxonomy" id="206669"/>
    <lineage>
        <taxon>Eukaryota</taxon>
        <taxon>Metazoa</taxon>
        <taxon>Echinodermata</taxon>
        <taxon>Eleutherozoa</taxon>
        <taxon>Echinozoa</taxon>
        <taxon>Holothuroidea</taxon>
        <taxon>Aspidochirotacea</taxon>
        <taxon>Aspidochirotida</taxon>
        <taxon>Holothuriidae</taxon>
        <taxon>Holothuria</taxon>
    </lineage>
</organism>
<dbReference type="AlphaFoldDB" id="A0A9Q1BNZ3"/>
<sequence>MEYFFIILAEDIAEFSICGILSLVNYIKEIITPCIWEILKRQSKFRDLVKGCIQKTMELSEELCQQGWTLQWSCTFDWPYYFNTRTGQSQWHHPGQTIRIDQEQSRKRRHSGDDDVQSRQHGGADPEASVEDDQSEQGTISPEICYTIEAPRTRRLKRFRTSTNEYRVTFNEYLLQRLVQQHKGPLSALYNVMETLMNQIMDGFAPQDRVGVELSAPSLSHAVWVPLMRRDQITTERMFGHIEKVIQSNADFKLNGDVTFNVLHVDMANGKGPTHTNLRHWLIKKKKSVITINNTDDLCLARALVTAKARLDKANDRTIN</sequence>
<evidence type="ECO:0000313" key="3">
    <source>
        <dbReference type="EMBL" id="KAJ8030068.1"/>
    </source>
</evidence>
<name>A0A9Q1BNZ3_HOLLE</name>
<proteinExistence type="predicted"/>
<feature type="region of interest" description="Disordered" evidence="1">
    <location>
        <begin position="88"/>
        <end position="144"/>
    </location>
</feature>
<gene>
    <name evidence="3" type="ORF">HOLleu_29644</name>
</gene>
<dbReference type="EMBL" id="JAIZAY010000014">
    <property type="protein sequence ID" value="KAJ8030068.1"/>
    <property type="molecule type" value="Genomic_DNA"/>
</dbReference>
<evidence type="ECO:0000256" key="1">
    <source>
        <dbReference type="SAM" id="MobiDB-lite"/>
    </source>
</evidence>
<accession>A0A9Q1BNZ3</accession>
<dbReference type="Gene3D" id="2.20.70.10">
    <property type="match status" value="1"/>
</dbReference>
<dbReference type="OrthoDB" id="6064907at2759"/>
<dbReference type="InterPro" id="IPR036020">
    <property type="entry name" value="WW_dom_sf"/>
</dbReference>
<evidence type="ECO:0000259" key="2">
    <source>
        <dbReference type="PROSITE" id="PS50020"/>
    </source>
</evidence>
<feature type="compositionally biased region" description="Basic and acidic residues" evidence="1">
    <location>
        <begin position="100"/>
        <end position="124"/>
    </location>
</feature>
<keyword evidence="4" id="KW-1185">Reference proteome</keyword>
<dbReference type="SUPFAM" id="SSF51045">
    <property type="entry name" value="WW domain"/>
    <property type="match status" value="1"/>
</dbReference>
<dbReference type="CDD" id="cd00201">
    <property type="entry name" value="WW"/>
    <property type="match status" value="1"/>
</dbReference>
<evidence type="ECO:0000313" key="4">
    <source>
        <dbReference type="Proteomes" id="UP001152320"/>
    </source>
</evidence>
<reference evidence="3" key="1">
    <citation type="submission" date="2021-10" db="EMBL/GenBank/DDBJ databases">
        <title>Tropical sea cucumber genome reveals ecological adaptation and Cuvierian tubules defense mechanism.</title>
        <authorList>
            <person name="Chen T."/>
        </authorList>
    </citation>
    <scope>NUCLEOTIDE SEQUENCE</scope>
    <source>
        <strain evidence="3">Nanhai2018</strain>
        <tissue evidence="3">Muscle</tissue>
    </source>
</reference>
<dbReference type="Proteomes" id="UP001152320">
    <property type="component" value="Chromosome 14"/>
</dbReference>